<dbReference type="EMBL" id="BORC01000004">
    <property type="protein sequence ID" value="GIN62543.1"/>
    <property type="molecule type" value="Genomic_DNA"/>
</dbReference>
<comment type="caution">
    <text evidence="2">The sequence shown here is derived from an EMBL/GenBank/DDBJ whole genome shotgun (WGS) entry which is preliminary data.</text>
</comment>
<keyword evidence="1" id="KW-0472">Membrane</keyword>
<gene>
    <name evidence="2" type="ORF">J27TS8_25360</name>
</gene>
<reference evidence="2" key="1">
    <citation type="submission" date="2021-03" db="EMBL/GenBank/DDBJ databases">
        <title>Antimicrobial resistance genes in bacteria isolated from Japanese honey, and their potential for conferring macrolide and lincosamide resistance in the American foulbrood pathogen Paenibacillus larvae.</title>
        <authorList>
            <person name="Okamoto M."/>
            <person name="Kumagai M."/>
            <person name="Kanamori H."/>
            <person name="Takamatsu D."/>
        </authorList>
    </citation>
    <scope>NUCLEOTIDE SEQUENCE</scope>
    <source>
        <strain evidence="2">J27TS8</strain>
    </source>
</reference>
<organism evidence="2 3">
    <name type="scientific">Robertmurraya siralis</name>
    <dbReference type="NCBI Taxonomy" id="77777"/>
    <lineage>
        <taxon>Bacteria</taxon>
        <taxon>Bacillati</taxon>
        <taxon>Bacillota</taxon>
        <taxon>Bacilli</taxon>
        <taxon>Bacillales</taxon>
        <taxon>Bacillaceae</taxon>
        <taxon>Robertmurraya</taxon>
    </lineage>
</organism>
<feature type="transmembrane region" description="Helical" evidence="1">
    <location>
        <begin position="31"/>
        <end position="50"/>
    </location>
</feature>
<proteinExistence type="predicted"/>
<evidence type="ECO:0000313" key="3">
    <source>
        <dbReference type="Proteomes" id="UP000682111"/>
    </source>
</evidence>
<keyword evidence="1" id="KW-0812">Transmembrane</keyword>
<protein>
    <submittedName>
        <fullName evidence="2">Uncharacterized protein</fullName>
    </submittedName>
</protein>
<dbReference type="Proteomes" id="UP000682111">
    <property type="component" value="Unassembled WGS sequence"/>
</dbReference>
<accession>A0A919WIR1</accession>
<keyword evidence="1" id="KW-1133">Transmembrane helix</keyword>
<keyword evidence="3" id="KW-1185">Reference proteome</keyword>
<evidence type="ECO:0000256" key="1">
    <source>
        <dbReference type="SAM" id="Phobius"/>
    </source>
</evidence>
<name>A0A919WIR1_9BACI</name>
<dbReference type="AlphaFoldDB" id="A0A919WIR1"/>
<sequence length="79" mass="8696">MTSLRQMIQIKLPKLIPKAAHSVWKAALGEAILNIVCKAAVVLVILYGLMIDKSTVSGHPFDGHSNAVCRYKQLLVRII</sequence>
<evidence type="ECO:0000313" key="2">
    <source>
        <dbReference type="EMBL" id="GIN62543.1"/>
    </source>
</evidence>